<dbReference type="EMBL" id="JACXJA010000005">
    <property type="protein sequence ID" value="MBD2861083.1"/>
    <property type="molecule type" value="Genomic_DNA"/>
</dbReference>
<dbReference type="HAMAP" id="MF_01506">
    <property type="entry name" value="Tlp"/>
    <property type="match status" value="1"/>
</dbReference>
<reference evidence="2" key="1">
    <citation type="submission" date="2020-09" db="EMBL/GenBank/DDBJ databases">
        <title>A novel bacterium of genus Paenibacillus, isolated from South China Sea.</title>
        <authorList>
            <person name="Huang H."/>
            <person name="Mo K."/>
            <person name="Hu Y."/>
        </authorList>
    </citation>
    <scope>NUCLEOTIDE SEQUENCE</scope>
    <source>
        <strain evidence="2">IB182363</strain>
    </source>
</reference>
<evidence type="ECO:0000256" key="1">
    <source>
        <dbReference type="SAM" id="MobiDB-lite"/>
    </source>
</evidence>
<keyword evidence="3" id="KW-1185">Reference proteome</keyword>
<evidence type="ECO:0000313" key="3">
    <source>
        <dbReference type="Proteomes" id="UP000639396"/>
    </source>
</evidence>
<feature type="compositionally biased region" description="Basic and acidic residues" evidence="1">
    <location>
        <begin position="32"/>
        <end position="55"/>
    </location>
</feature>
<comment type="caution">
    <text evidence="2">The sequence shown here is derived from an EMBL/GenBank/DDBJ whole genome shotgun (WGS) entry which is preliminary data.</text>
</comment>
<evidence type="ECO:0000313" key="2">
    <source>
        <dbReference type="EMBL" id="MBD2861083.1"/>
    </source>
</evidence>
<organism evidence="2 3">
    <name type="scientific">Paenibacillus oceani</name>
    <dbReference type="NCBI Taxonomy" id="2772510"/>
    <lineage>
        <taxon>Bacteria</taxon>
        <taxon>Bacillati</taxon>
        <taxon>Bacillota</taxon>
        <taxon>Bacilli</taxon>
        <taxon>Bacillales</taxon>
        <taxon>Paenibacillaceae</taxon>
        <taxon>Paenibacillus</taxon>
    </lineage>
</organism>
<sequence>MAKPDDRSDNAEKLQNMKQNTIGNLEEAENYLTEHADEISATEKQDIEQKNENRRASISGFQSEMEDEMNS</sequence>
<dbReference type="NCBIfam" id="TIGR03090">
    <property type="entry name" value="SASP_tlp"/>
    <property type="match status" value="1"/>
</dbReference>
<dbReference type="AlphaFoldDB" id="A0A927C6L1"/>
<feature type="region of interest" description="Disordered" evidence="1">
    <location>
        <begin position="1"/>
        <end position="71"/>
    </location>
</feature>
<proteinExistence type="inferred from homology"/>
<dbReference type="InterPro" id="IPR017524">
    <property type="entry name" value="SASP_thioredoxin-like"/>
</dbReference>
<accession>A0A927C6L1</accession>
<protein>
    <submittedName>
        <fullName evidence="2">Small acid-soluble spore protein Tlp</fullName>
    </submittedName>
</protein>
<gene>
    <name evidence="2" type="primary">tlp</name>
    <name evidence="2" type="ORF">IDH45_03660</name>
</gene>
<dbReference type="Pfam" id="PF19824">
    <property type="entry name" value="Tlp"/>
    <property type="match status" value="1"/>
</dbReference>
<dbReference type="Proteomes" id="UP000639396">
    <property type="component" value="Unassembled WGS sequence"/>
</dbReference>
<dbReference type="RefSeq" id="WP_190924804.1">
    <property type="nucleotide sequence ID" value="NZ_JACXJA010000005.1"/>
</dbReference>
<feature type="compositionally biased region" description="Basic and acidic residues" evidence="1">
    <location>
        <begin position="1"/>
        <end position="12"/>
    </location>
</feature>
<name>A0A927C6L1_9BACL</name>